<name>A0A517N737_9BACT</name>
<accession>A0A517N737</accession>
<sequence>MEDLQPPEIPPRQEVRICLSAFRDAHVILPRLSGRARLRRQALKLQWWESSDGQVLDVEVRRIGETAFWELLVDEGYAVAAGYRVIFTQAEPTQAIWILSVMTLNEPLTDFLIEILQMRLNVVLERMHISRANPFGLPN</sequence>
<dbReference type="OrthoDB" id="9862490at2"/>
<evidence type="ECO:0000313" key="1">
    <source>
        <dbReference type="EMBL" id="QDT02956.1"/>
    </source>
</evidence>
<dbReference type="EMBL" id="CP036525">
    <property type="protein sequence ID" value="QDT02956.1"/>
    <property type="molecule type" value="Genomic_DNA"/>
</dbReference>
<reference evidence="1 2" key="1">
    <citation type="submission" date="2019-02" db="EMBL/GenBank/DDBJ databases">
        <title>Deep-cultivation of Planctomycetes and their phenomic and genomic characterization uncovers novel biology.</title>
        <authorList>
            <person name="Wiegand S."/>
            <person name="Jogler M."/>
            <person name="Boedeker C."/>
            <person name="Pinto D."/>
            <person name="Vollmers J."/>
            <person name="Rivas-Marin E."/>
            <person name="Kohn T."/>
            <person name="Peeters S.H."/>
            <person name="Heuer A."/>
            <person name="Rast P."/>
            <person name="Oberbeckmann S."/>
            <person name="Bunk B."/>
            <person name="Jeske O."/>
            <person name="Meyerdierks A."/>
            <person name="Storesund J.E."/>
            <person name="Kallscheuer N."/>
            <person name="Luecker S."/>
            <person name="Lage O.M."/>
            <person name="Pohl T."/>
            <person name="Merkel B.J."/>
            <person name="Hornburger P."/>
            <person name="Mueller R.-W."/>
            <person name="Bruemmer F."/>
            <person name="Labrenz M."/>
            <person name="Spormann A.M."/>
            <person name="Op den Camp H."/>
            <person name="Overmann J."/>
            <person name="Amann R."/>
            <person name="Jetten M.S.M."/>
            <person name="Mascher T."/>
            <person name="Medema M.H."/>
            <person name="Devos D.P."/>
            <person name="Kaster A.-K."/>
            <person name="Ovreas L."/>
            <person name="Rohde M."/>
            <person name="Galperin M.Y."/>
            <person name="Jogler C."/>
        </authorList>
    </citation>
    <scope>NUCLEOTIDE SEQUENCE [LARGE SCALE GENOMIC DNA]</scope>
    <source>
        <strain evidence="1 2">K22_7</strain>
    </source>
</reference>
<dbReference type="KEGG" id="rlc:K227x_13350"/>
<organism evidence="1 2">
    <name type="scientific">Rubripirellula lacrimiformis</name>
    <dbReference type="NCBI Taxonomy" id="1930273"/>
    <lineage>
        <taxon>Bacteria</taxon>
        <taxon>Pseudomonadati</taxon>
        <taxon>Planctomycetota</taxon>
        <taxon>Planctomycetia</taxon>
        <taxon>Pirellulales</taxon>
        <taxon>Pirellulaceae</taxon>
        <taxon>Rubripirellula</taxon>
    </lineage>
</organism>
<evidence type="ECO:0000313" key="2">
    <source>
        <dbReference type="Proteomes" id="UP000318538"/>
    </source>
</evidence>
<proteinExistence type="predicted"/>
<dbReference type="Proteomes" id="UP000318538">
    <property type="component" value="Chromosome"/>
</dbReference>
<dbReference type="RefSeq" id="WP_145168740.1">
    <property type="nucleotide sequence ID" value="NZ_CP036525.1"/>
</dbReference>
<dbReference type="AlphaFoldDB" id="A0A517N737"/>
<gene>
    <name evidence="1" type="ORF">K227x_13350</name>
</gene>
<keyword evidence="2" id="KW-1185">Reference proteome</keyword>
<protein>
    <submittedName>
        <fullName evidence="1">Uncharacterized protein</fullName>
    </submittedName>
</protein>